<evidence type="ECO:0000313" key="3">
    <source>
        <dbReference type="Proteomes" id="UP000076532"/>
    </source>
</evidence>
<feature type="region of interest" description="Disordered" evidence="1">
    <location>
        <begin position="83"/>
        <end position="174"/>
    </location>
</feature>
<dbReference type="EMBL" id="KV417483">
    <property type="protein sequence ID" value="KZP33210.1"/>
    <property type="molecule type" value="Genomic_DNA"/>
</dbReference>
<proteinExistence type="predicted"/>
<feature type="region of interest" description="Disordered" evidence="1">
    <location>
        <begin position="230"/>
        <end position="286"/>
    </location>
</feature>
<gene>
    <name evidence="2" type="ORF">FIBSPDRAFT_374985</name>
</gene>
<feature type="compositionally biased region" description="Basic and acidic residues" evidence="1">
    <location>
        <begin position="152"/>
        <end position="174"/>
    </location>
</feature>
<feature type="compositionally biased region" description="Basic residues" evidence="1">
    <location>
        <begin position="235"/>
        <end position="244"/>
    </location>
</feature>
<name>A0A166VZ51_9AGAM</name>
<dbReference type="Proteomes" id="UP000076532">
    <property type="component" value="Unassembled WGS sequence"/>
</dbReference>
<accession>A0A166VZ51</accession>
<keyword evidence="3" id="KW-1185">Reference proteome</keyword>
<protein>
    <submittedName>
        <fullName evidence="2">Uncharacterized protein</fullName>
    </submittedName>
</protein>
<dbReference type="OrthoDB" id="3251271at2759"/>
<sequence length="286" mass="30537">MATSTSARPANKALSTSTLSLKFMQNAHRAKQLAQVELEQAKVKDEAEWEVAKEVREGWGGASGSGSGKSVVYEASYMPFLFDRDGDVANDDDEADVKPKGRRTFGKHGQEVEEVTTVPTTEPAQAAGPRDSGEPRRLTSISGSGSSSAPAKTRDLRKPLLQQQHRDPEKAAKNIIRDISGVGVDLRTARARAAPTPIPPKPVPAQPAALEGMFMKPAGVDMPKGDVEVVQGARAKSKSKSSVKRQREGDAGANANAASTVEGQREGKKKKKKKVEVEVEDNNASD</sequence>
<evidence type="ECO:0000313" key="2">
    <source>
        <dbReference type="EMBL" id="KZP33210.1"/>
    </source>
</evidence>
<dbReference type="AlphaFoldDB" id="A0A166VZ51"/>
<evidence type="ECO:0000256" key="1">
    <source>
        <dbReference type="SAM" id="MobiDB-lite"/>
    </source>
</evidence>
<organism evidence="2 3">
    <name type="scientific">Athelia psychrophila</name>
    <dbReference type="NCBI Taxonomy" id="1759441"/>
    <lineage>
        <taxon>Eukaryota</taxon>
        <taxon>Fungi</taxon>
        <taxon>Dikarya</taxon>
        <taxon>Basidiomycota</taxon>
        <taxon>Agaricomycotina</taxon>
        <taxon>Agaricomycetes</taxon>
        <taxon>Agaricomycetidae</taxon>
        <taxon>Atheliales</taxon>
        <taxon>Atheliaceae</taxon>
        <taxon>Athelia</taxon>
    </lineage>
</organism>
<reference evidence="2 3" key="1">
    <citation type="journal article" date="2016" name="Mol. Biol. Evol.">
        <title>Comparative Genomics of Early-Diverging Mushroom-Forming Fungi Provides Insights into the Origins of Lignocellulose Decay Capabilities.</title>
        <authorList>
            <person name="Nagy L.G."/>
            <person name="Riley R."/>
            <person name="Tritt A."/>
            <person name="Adam C."/>
            <person name="Daum C."/>
            <person name="Floudas D."/>
            <person name="Sun H."/>
            <person name="Yadav J.S."/>
            <person name="Pangilinan J."/>
            <person name="Larsson K.H."/>
            <person name="Matsuura K."/>
            <person name="Barry K."/>
            <person name="Labutti K."/>
            <person name="Kuo R."/>
            <person name="Ohm R.A."/>
            <person name="Bhattacharya S.S."/>
            <person name="Shirouzu T."/>
            <person name="Yoshinaga Y."/>
            <person name="Martin F.M."/>
            <person name="Grigoriev I.V."/>
            <person name="Hibbett D.S."/>
        </authorList>
    </citation>
    <scope>NUCLEOTIDE SEQUENCE [LARGE SCALE GENOMIC DNA]</scope>
    <source>
        <strain evidence="2 3">CBS 109695</strain>
    </source>
</reference>